<keyword evidence="3" id="KW-1185">Reference proteome</keyword>
<dbReference type="EMBL" id="RQYF01000018">
    <property type="protein sequence ID" value="RRD91953.1"/>
    <property type="molecule type" value="Genomic_DNA"/>
</dbReference>
<evidence type="ECO:0000256" key="1">
    <source>
        <dbReference type="SAM" id="Phobius"/>
    </source>
</evidence>
<accession>A0A3P2AEB2</accession>
<evidence type="ECO:0000313" key="3">
    <source>
        <dbReference type="Proteomes" id="UP000279562"/>
    </source>
</evidence>
<proteinExistence type="predicted"/>
<dbReference type="AlphaFoldDB" id="A0A3P2AEB2"/>
<dbReference type="RefSeq" id="WP_125238921.1">
    <property type="nucleotide sequence ID" value="NZ_RQYF01000018.1"/>
</dbReference>
<sequence>MKNILWTQGETSTSSDVFVIDGKLNSDNGIENETAYKKLILASNRESKHQNVVSILHWRGIIKTTQFKYTYKENEGIYFQSVYQTKDDLNRSIAFMFYCDTNDINVAIETFISYSQIAKRTAVNSELKALSIMFHLNKYVITLVTISALIYIIWKVI</sequence>
<evidence type="ECO:0000313" key="2">
    <source>
        <dbReference type="EMBL" id="RRD91953.1"/>
    </source>
</evidence>
<gene>
    <name evidence="2" type="ORF">EII33_05940</name>
</gene>
<name>A0A3P2AEB2_9BACE</name>
<keyword evidence="1" id="KW-1133">Transmembrane helix</keyword>
<keyword evidence="1" id="KW-0812">Transmembrane</keyword>
<comment type="caution">
    <text evidence="2">The sequence shown here is derived from an EMBL/GenBank/DDBJ whole genome shotgun (WGS) entry which is preliminary data.</text>
</comment>
<protein>
    <submittedName>
        <fullName evidence="2">Uncharacterized protein</fullName>
    </submittedName>
</protein>
<reference evidence="2 3" key="1">
    <citation type="submission" date="2018-11" db="EMBL/GenBank/DDBJ databases">
        <title>Genomes From Bacteria Associated with the Canine Oral Cavity: a Test Case for Automated Genome-Based Taxonomic Assignment.</title>
        <authorList>
            <person name="Coil D.A."/>
            <person name="Jospin G."/>
            <person name="Darling A.E."/>
            <person name="Wallis C."/>
            <person name="Davis I.J."/>
            <person name="Harris S."/>
            <person name="Eisen J.A."/>
            <person name="Holcombe L.J."/>
            <person name="O'Flynn C."/>
        </authorList>
    </citation>
    <scope>NUCLEOTIDE SEQUENCE [LARGE SCALE GENOMIC DNA]</scope>
    <source>
        <strain evidence="2 3">OH1047_COT-310</strain>
    </source>
</reference>
<feature type="transmembrane region" description="Helical" evidence="1">
    <location>
        <begin position="136"/>
        <end position="154"/>
    </location>
</feature>
<organism evidence="2 3">
    <name type="scientific">Prevotella heparinolytica</name>
    <dbReference type="NCBI Taxonomy" id="28113"/>
    <lineage>
        <taxon>Bacteria</taxon>
        <taxon>Pseudomonadati</taxon>
        <taxon>Bacteroidota</taxon>
        <taxon>Bacteroidia</taxon>
        <taxon>Bacteroidales</taxon>
        <taxon>Bacteroidaceae</taxon>
        <taxon>Bacteroides</taxon>
    </lineage>
</organism>
<dbReference type="Proteomes" id="UP000279562">
    <property type="component" value="Unassembled WGS sequence"/>
</dbReference>
<keyword evidence="1" id="KW-0472">Membrane</keyword>